<accession>A0A5C3L1Y3</accession>
<keyword evidence="1" id="KW-1133">Transmembrane helix</keyword>
<evidence type="ECO:0000256" key="1">
    <source>
        <dbReference type="SAM" id="Phobius"/>
    </source>
</evidence>
<dbReference type="EMBL" id="ML210172">
    <property type="protein sequence ID" value="TFK26688.1"/>
    <property type="molecule type" value="Genomic_DNA"/>
</dbReference>
<dbReference type="Proteomes" id="UP000307440">
    <property type="component" value="Unassembled WGS sequence"/>
</dbReference>
<evidence type="ECO:0000313" key="3">
    <source>
        <dbReference type="Proteomes" id="UP000307440"/>
    </source>
</evidence>
<organism evidence="2 3">
    <name type="scientific">Coprinopsis marcescibilis</name>
    <name type="common">Agaric fungus</name>
    <name type="synonym">Psathyrella marcescibilis</name>
    <dbReference type="NCBI Taxonomy" id="230819"/>
    <lineage>
        <taxon>Eukaryota</taxon>
        <taxon>Fungi</taxon>
        <taxon>Dikarya</taxon>
        <taxon>Basidiomycota</taxon>
        <taxon>Agaricomycotina</taxon>
        <taxon>Agaricomycetes</taxon>
        <taxon>Agaricomycetidae</taxon>
        <taxon>Agaricales</taxon>
        <taxon>Agaricineae</taxon>
        <taxon>Psathyrellaceae</taxon>
        <taxon>Coprinopsis</taxon>
    </lineage>
</organism>
<protein>
    <submittedName>
        <fullName evidence="2">Uncharacterized protein</fullName>
    </submittedName>
</protein>
<feature type="transmembrane region" description="Helical" evidence="1">
    <location>
        <begin position="20"/>
        <end position="39"/>
    </location>
</feature>
<gene>
    <name evidence="2" type="ORF">FA15DRAFT_264824</name>
</gene>
<name>A0A5C3L1Y3_COPMA</name>
<proteinExistence type="predicted"/>
<keyword evidence="3" id="KW-1185">Reference proteome</keyword>
<keyword evidence="1" id="KW-0812">Transmembrane</keyword>
<dbReference type="AlphaFoldDB" id="A0A5C3L1Y3"/>
<evidence type="ECO:0000313" key="2">
    <source>
        <dbReference type="EMBL" id="TFK26688.1"/>
    </source>
</evidence>
<reference evidence="2 3" key="1">
    <citation type="journal article" date="2019" name="Nat. Ecol. Evol.">
        <title>Megaphylogeny resolves global patterns of mushroom evolution.</title>
        <authorList>
            <person name="Varga T."/>
            <person name="Krizsan K."/>
            <person name="Foldi C."/>
            <person name="Dima B."/>
            <person name="Sanchez-Garcia M."/>
            <person name="Sanchez-Ramirez S."/>
            <person name="Szollosi G.J."/>
            <person name="Szarkandi J.G."/>
            <person name="Papp V."/>
            <person name="Albert L."/>
            <person name="Andreopoulos W."/>
            <person name="Angelini C."/>
            <person name="Antonin V."/>
            <person name="Barry K.W."/>
            <person name="Bougher N.L."/>
            <person name="Buchanan P."/>
            <person name="Buyck B."/>
            <person name="Bense V."/>
            <person name="Catcheside P."/>
            <person name="Chovatia M."/>
            <person name="Cooper J."/>
            <person name="Damon W."/>
            <person name="Desjardin D."/>
            <person name="Finy P."/>
            <person name="Geml J."/>
            <person name="Haridas S."/>
            <person name="Hughes K."/>
            <person name="Justo A."/>
            <person name="Karasinski D."/>
            <person name="Kautmanova I."/>
            <person name="Kiss B."/>
            <person name="Kocsube S."/>
            <person name="Kotiranta H."/>
            <person name="LaButti K.M."/>
            <person name="Lechner B.E."/>
            <person name="Liimatainen K."/>
            <person name="Lipzen A."/>
            <person name="Lukacs Z."/>
            <person name="Mihaltcheva S."/>
            <person name="Morgado L.N."/>
            <person name="Niskanen T."/>
            <person name="Noordeloos M.E."/>
            <person name="Ohm R.A."/>
            <person name="Ortiz-Santana B."/>
            <person name="Ovrebo C."/>
            <person name="Racz N."/>
            <person name="Riley R."/>
            <person name="Savchenko A."/>
            <person name="Shiryaev A."/>
            <person name="Soop K."/>
            <person name="Spirin V."/>
            <person name="Szebenyi C."/>
            <person name="Tomsovsky M."/>
            <person name="Tulloss R.E."/>
            <person name="Uehling J."/>
            <person name="Grigoriev I.V."/>
            <person name="Vagvolgyi C."/>
            <person name="Papp T."/>
            <person name="Martin F.M."/>
            <person name="Miettinen O."/>
            <person name="Hibbett D.S."/>
            <person name="Nagy L.G."/>
        </authorList>
    </citation>
    <scope>NUCLEOTIDE SEQUENCE [LARGE SCALE GENOMIC DNA]</scope>
    <source>
        <strain evidence="2 3">CBS 121175</strain>
    </source>
</reference>
<sequence>MARPRGVLLRPGSVGTSSHIVWSITVIVHLATSVLLYAYRKTDRERPFGAEAGAQSSSLSEATRGWVILVHVESARWLASNSRDPRASLASILTISEHSGASPGRSSNWRCLEHRTCRRASKSIKSSPSSNYYQHKYLGERTDMVNWRSLALAPCLCMTCMKARSSY</sequence>
<keyword evidence="1" id="KW-0472">Membrane</keyword>